<proteinExistence type="predicted"/>
<name>A0A067BVE1_SAPPC</name>
<evidence type="ECO:0000313" key="1">
    <source>
        <dbReference type="EMBL" id="KDO20805.1"/>
    </source>
</evidence>
<dbReference type="VEuPathDB" id="FungiDB:SPRG_13621"/>
<dbReference type="AlphaFoldDB" id="A0A067BVE1"/>
<keyword evidence="2" id="KW-1185">Reference proteome</keyword>
<dbReference type="Proteomes" id="UP000030745">
    <property type="component" value="Unassembled WGS sequence"/>
</dbReference>
<gene>
    <name evidence="1" type="ORF">SPRG_13621</name>
</gene>
<dbReference type="EMBL" id="KK583302">
    <property type="protein sequence ID" value="KDO20805.1"/>
    <property type="molecule type" value="Genomic_DNA"/>
</dbReference>
<sequence length="76" mass="9213">MDEMFQFYYAKLEKVQFLHQHRREGCSRLAFKRAKKHKAVLAFHKEYRPQDEHRREKRIQATLGGTEYDGVECVLQ</sequence>
<reference evidence="1 2" key="1">
    <citation type="journal article" date="2013" name="PLoS Genet.">
        <title>Distinctive expansion of potential virulence genes in the genome of the oomycete fish pathogen Saprolegnia parasitica.</title>
        <authorList>
            <person name="Jiang R.H."/>
            <person name="de Bruijn I."/>
            <person name="Haas B.J."/>
            <person name="Belmonte R."/>
            <person name="Lobach L."/>
            <person name="Christie J."/>
            <person name="van den Ackerveken G."/>
            <person name="Bottin A."/>
            <person name="Bulone V."/>
            <person name="Diaz-Moreno S.M."/>
            <person name="Dumas B."/>
            <person name="Fan L."/>
            <person name="Gaulin E."/>
            <person name="Govers F."/>
            <person name="Grenville-Briggs L.J."/>
            <person name="Horner N.R."/>
            <person name="Levin J.Z."/>
            <person name="Mammella M."/>
            <person name="Meijer H.J."/>
            <person name="Morris P."/>
            <person name="Nusbaum C."/>
            <person name="Oome S."/>
            <person name="Phillips A.J."/>
            <person name="van Rooyen D."/>
            <person name="Rzeszutek E."/>
            <person name="Saraiva M."/>
            <person name="Secombes C.J."/>
            <person name="Seidl M.F."/>
            <person name="Snel B."/>
            <person name="Stassen J.H."/>
            <person name="Sykes S."/>
            <person name="Tripathy S."/>
            <person name="van den Berg H."/>
            <person name="Vega-Arreguin J.C."/>
            <person name="Wawra S."/>
            <person name="Young S.K."/>
            <person name="Zeng Q."/>
            <person name="Dieguez-Uribeondo J."/>
            <person name="Russ C."/>
            <person name="Tyler B.M."/>
            <person name="van West P."/>
        </authorList>
    </citation>
    <scope>NUCLEOTIDE SEQUENCE [LARGE SCALE GENOMIC DNA]</scope>
    <source>
        <strain evidence="1 2">CBS 223.65</strain>
    </source>
</reference>
<organism evidence="1 2">
    <name type="scientific">Saprolegnia parasitica (strain CBS 223.65)</name>
    <dbReference type="NCBI Taxonomy" id="695850"/>
    <lineage>
        <taxon>Eukaryota</taxon>
        <taxon>Sar</taxon>
        <taxon>Stramenopiles</taxon>
        <taxon>Oomycota</taxon>
        <taxon>Saprolegniomycetes</taxon>
        <taxon>Saprolegniales</taxon>
        <taxon>Saprolegniaceae</taxon>
        <taxon>Saprolegnia</taxon>
    </lineage>
</organism>
<protein>
    <submittedName>
        <fullName evidence="1">Uncharacterized protein</fullName>
    </submittedName>
</protein>
<dbReference type="KEGG" id="spar:SPRG_13621"/>
<dbReference type="GeneID" id="24135487"/>
<evidence type="ECO:0000313" key="2">
    <source>
        <dbReference type="Proteomes" id="UP000030745"/>
    </source>
</evidence>
<dbReference type="RefSeq" id="XP_012208464.1">
    <property type="nucleotide sequence ID" value="XM_012353074.1"/>
</dbReference>
<accession>A0A067BVE1</accession>